<dbReference type="SUPFAM" id="SSF56436">
    <property type="entry name" value="C-type lectin-like"/>
    <property type="match status" value="1"/>
</dbReference>
<dbReference type="PROSITE" id="PS00021">
    <property type="entry name" value="KRINGLE_1"/>
    <property type="match status" value="1"/>
</dbReference>
<dbReference type="SMART" id="SM00032">
    <property type="entry name" value="CCP"/>
    <property type="match status" value="1"/>
</dbReference>
<dbReference type="InterPro" id="IPR050759">
    <property type="entry name" value="Serine_protease_kringle"/>
</dbReference>
<dbReference type="AlphaFoldDB" id="A0A7R8W4T4"/>
<dbReference type="Gene3D" id="3.10.100.10">
    <property type="entry name" value="Mannose-Binding Protein A, subunit A"/>
    <property type="match status" value="1"/>
</dbReference>
<accession>A0A7R8W4T4</accession>
<dbReference type="EMBL" id="OB660459">
    <property type="protein sequence ID" value="CAD7224887.1"/>
    <property type="molecule type" value="Genomic_DNA"/>
</dbReference>
<dbReference type="GO" id="GO:0005615">
    <property type="term" value="C:extracellular space"/>
    <property type="evidence" value="ECO:0007669"/>
    <property type="project" value="TreeGrafter"/>
</dbReference>
<dbReference type="CDD" id="cd00108">
    <property type="entry name" value="KR"/>
    <property type="match status" value="1"/>
</dbReference>
<dbReference type="GO" id="GO:0004175">
    <property type="term" value="F:endopeptidase activity"/>
    <property type="evidence" value="ECO:0007669"/>
    <property type="project" value="TreeGrafter"/>
</dbReference>
<dbReference type="PRINTS" id="PR00018">
    <property type="entry name" value="KRINGLE"/>
</dbReference>
<dbReference type="InterPro" id="IPR016186">
    <property type="entry name" value="C-type_lectin-like/link_sf"/>
</dbReference>
<dbReference type="Pfam" id="PF00051">
    <property type="entry name" value="Kringle"/>
    <property type="match status" value="1"/>
</dbReference>
<dbReference type="PANTHER" id="PTHR24261">
    <property type="entry name" value="PLASMINOGEN-RELATED"/>
    <property type="match status" value="1"/>
</dbReference>
<dbReference type="OrthoDB" id="1915767at2759"/>
<keyword evidence="3" id="KW-1015">Disulfide bond</keyword>
<dbReference type="InterPro" id="IPR038178">
    <property type="entry name" value="Kringle_sf"/>
</dbReference>
<organism evidence="5">
    <name type="scientific">Cyprideis torosa</name>
    <dbReference type="NCBI Taxonomy" id="163714"/>
    <lineage>
        <taxon>Eukaryota</taxon>
        <taxon>Metazoa</taxon>
        <taxon>Ecdysozoa</taxon>
        <taxon>Arthropoda</taxon>
        <taxon>Crustacea</taxon>
        <taxon>Oligostraca</taxon>
        <taxon>Ostracoda</taxon>
        <taxon>Podocopa</taxon>
        <taxon>Podocopida</taxon>
        <taxon>Cytherocopina</taxon>
        <taxon>Cytheroidea</taxon>
        <taxon>Cytherideidae</taxon>
        <taxon>Cyprideis</taxon>
    </lineage>
</organism>
<evidence type="ECO:0000256" key="1">
    <source>
        <dbReference type="ARBA" id="ARBA00022572"/>
    </source>
</evidence>
<sequence>MYLKNESSELLACLLVLGLIGMCLSQTDCPAPRIISDGICYEFIEEHKYYWAAAAHCEQLGGRLADISERSEVVHALWDIFGEQTEAFADDGFWVAGHATYGRVYDSRCEKPLSFVCQFDKKTSFQDCPGPFPQIPDAMMQRNGGEDLKYLETITYTCSDGEEIIGTCQGTLGFSLSTGFCGELEWFNSSELVSSTPSPLATAAEPSRDSDATNYTDLESVECKLTEQGTEYRGTVSQTRKGVPCLEWYSEYLLKERSPAQIDSNFIDGNRKNAKNYCRNPDGDPKGPWCYDVRKTGPTERAKWNYCDIPNCPEPPKPEVKSRTFDLSFFKKQLDEFRRRLDELQNLARELNLANIP</sequence>
<dbReference type="Gene3D" id="2.40.20.10">
    <property type="entry name" value="Plasminogen Kringle 4"/>
    <property type="match status" value="1"/>
</dbReference>
<dbReference type="InterPro" id="IPR000001">
    <property type="entry name" value="Kringle"/>
</dbReference>
<gene>
    <name evidence="5" type="ORF">CTOB1V02_LOCUS2839</name>
</gene>
<dbReference type="InterPro" id="IPR000436">
    <property type="entry name" value="Sushi_SCR_CCP_dom"/>
</dbReference>
<dbReference type="InterPro" id="IPR018056">
    <property type="entry name" value="Kringle_CS"/>
</dbReference>
<dbReference type="InterPro" id="IPR013806">
    <property type="entry name" value="Kringle-like"/>
</dbReference>
<dbReference type="PANTHER" id="PTHR24261:SF7">
    <property type="entry name" value="KRINGLE DOMAIN-CONTAINING PROTEIN"/>
    <property type="match status" value="1"/>
</dbReference>
<reference evidence="5" key="1">
    <citation type="submission" date="2020-11" db="EMBL/GenBank/DDBJ databases">
        <authorList>
            <person name="Tran Van P."/>
        </authorList>
    </citation>
    <scope>NUCLEOTIDE SEQUENCE</scope>
</reference>
<evidence type="ECO:0000256" key="2">
    <source>
        <dbReference type="ARBA" id="ARBA00022729"/>
    </source>
</evidence>
<keyword evidence="1 4" id="KW-0420">Kringle</keyword>
<dbReference type="GO" id="GO:0005102">
    <property type="term" value="F:signaling receptor binding"/>
    <property type="evidence" value="ECO:0007669"/>
    <property type="project" value="TreeGrafter"/>
</dbReference>
<dbReference type="SUPFAM" id="SSF57440">
    <property type="entry name" value="Kringle-like"/>
    <property type="match status" value="1"/>
</dbReference>
<evidence type="ECO:0000256" key="4">
    <source>
        <dbReference type="PROSITE-ProRule" id="PRU00121"/>
    </source>
</evidence>
<dbReference type="SMART" id="SM00130">
    <property type="entry name" value="KR"/>
    <property type="match status" value="1"/>
</dbReference>
<protein>
    <submittedName>
        <fullName evidence="5">Uncharacterized protein</fullName>
    </submittedName>
</protein>
<dbReference type="CDD" id="cd00037">
    <property type="entry name" value="CLECT"/>
    <property type="match status" value="1"/>
</dbReference>
<evidence type="ECO:0000313" key="5">
    <source>
        <dbReference type="EMBL" id="CAD7224887.1"/>
    </source>
</evidence>
<evidence type="ECO:0000256" key="3">
    <source>
        <dbReference type="ARBA" id="ARBA00023157"/>
    </source>
</evidence>
<dbReference type="InterPro" id="IPR016187">
    <property type="entry name" value="CTDL_fold"/>
</dbReference>
<dbReference type="PROSITE" id="PS50070">
    <property type="entry name" value="KRINGLE_2"/>
    <property type="match status" value="1"/>
</dbReference>
<keyword evidence="2" id="KW-0732">Signal</keyword>
<name>A0A7R8W4T4_9CRUS</name>
<proteinExistence type="predicted"/>
<comment type="caution">
    <text evidence="4">Lacks conserved residue(s) required for the propagation of feature annotation.</text>
</comment>